<protein>
    <recommendedName>
        <fullName evidence="7">Cytochrome c-type biogenesis protein</fullName>
    </recommendedName>
</protein>
<keyword evidence="4 7" id="KW-0732">Signal</keyword>
<evidence type="ECO:0000256" key="6">
    <source>
        <dbReference type="ARBA" id="ARBA00023004"/>
    </source>
</evidence>
<proteinExistence type="inferred from homology"/>
<evidence type="ECO:0000256" key="2">
    <source>
        <dbReference type="ARBA" id="ARBA00022617"/>
    </source>
</evidence>
<keyword evidence="6 7" id="KW-0408">Iron</keyword>
<sequence length="133" mass="14993">MRKRFATLLLCAALAPASAQPDDATLDRRVERVTAELRCLVCQNQTIADSHAELALMLKRQVRDMLARGATDRQAIDFMVQRYGDFVLYRPPVKASTWLLWFGPFGLLLAGLALLFARLRARQFEPDNEESAA</sequence>
<feature type="domain" description="CcmH/CycL/Ccl2/NrfF N-terminal" evidence="8">
    <location>
        <begin position="10"/>
        <end position="129"/>
    </location>
</feature>
<dbReference type="Proteomes" id="UP001165263">
    <property type="component" value="Unassembled WGS sequence"/>
</dbReference>
<name>A0ABT2BXP4_9BURK</name>
<keyword evidence="10" id="KW-1185">Reference proteome</keyword>
<dbReference type="InterPro" id="IPR005616">
    <property type="entry name" value="CcmH/CycL/Ccl2/NrfF_N"/>
</dbReference>
<feature type="chain" id="PRO_5044952406" description="Cytochrome c-type biogenesis protein" evidence="7">
    <location>
        <begin position="20"/>
        <end position="133"/>
    </location>
</feature>
<evidence type="ECO:0000256" key="7">
    <source>
        <dbReference type="RuleBase" id="RU364112"/>
    </source>
</evidence>
<keyword evidence="7" id="KW-0472">Membrane</keyword>
<feature type="transmembrane region" description="Helical" evidence="7">
    <location>
        <begin position="98"/>
        <end position="117"/>
    </location>
</feature>
<gene>
    <name evidence="9" type="ORF">NX786_11195</name>
</gene>
<dbReference type="PANTHER" id="PTHR47870:SF1">
    <property type="entry name" value="CYTOCHROME C-TYPE BIOGENESIS PROTEIN CCMH"/>
    <property type="match status" value="1"/>
</dbReference>
<keyword evidence="5" id="KW-0201">Cytochrome c-type biogenesis</keyword>
<comment type="caution">
    <text evidence="9">The sequence shown here is derived from an EMBL/GenBank/DDBJ whole genome shotgun (WGS) entry which is preliminary data.</text>
</comment>
<evidence type="ECO:0000256" key="1">
    <source>
        <dbReference type="ARBA" id="ARBA00010342"/>
    </source>
</evidence>
<dbReference type="RefSeq" id="WP_259448995.1">
    <property type="nucleotide sequence ID" value="NZ_CP119520.1"/>
</dbReference>
<dbReference type="CDD" id="cd16378">
    <property type="entry name" value="CcmH_N"/>
    <property type="match status" value="1"/>
</dbReference>
<keyword evidence="7" id="KW-1133">Transmembrane helix</keyword>
<evidence type="ECO:0000313" key="9">
    <source>
        <dbReference type="EMBL" id="MCS0629898.1"/>
    </source>
</evidence>
<dbReference type="Pfam" id="PF03918">
    <property type="entry name" value="CcmH"/>
    <property type="match status" value="1"/>
</dbReference>
<reference evidence="9" key="1">
    <citation type="submission" date="2022-08" db="EMBL/GenBank/DDBJ databases">
        <title>Reclassification of Massilia species as members of the genera Telluria, Duganella, Pseudoduganella, Mokoshia gen. nov. and Zemynaea gen. nov. using orthogonal and non-orthogonal genome-based approaches.</title>
        <authorList>
            <person name="Bowman J.P."/>
        </authorList>
    </citation>
    <scope>NUCLEOTIDE SEQUENCE</scope>
    <source>
        <strain evidence="9">LMG 11547</strain>
    </source>
</reference>
<dbReference type="PANTHER" id="PTHR47870">
    <property type="entry name" value="CYTOCHROME C-TYPE BIOGENESIS PROTEIN CCMH"/>
    <property type="match status" value="1"/>
</dbReference>
<comment type="similarity">
    <text evidence="1 7">Belongs to the CcmH/CycL/Ccl2/NrfF family.</text>
</comment>
<keyword evidence="2 7" id="KW-0349">Heme</keyword>
<evidence type="ECO:0000256" key="3">
    <source>
        <dbReference type="ARBA" id="ARBA00022723"/>
    </source>
</evidence>
<accession>A0ABT2BXP4</accession>
<evidence type="ECO:0000256" key="4">
    <source>
        <dbReference type="ARBA" id="ARBA00022729"/>
    </source>
</evidence>
<dbReference type="EMBL" id="JANUHC010000003">
    <property type="protein sequence ID" value="MCS0629898.1"/>
    <property type="molecule type" value="Genomic_DNA"/>
</dbReference>
<keyword evidence="7" id="KW-0812">Transmembrane</keyword>
<dbReference type="Gene3D" id="1.10.8.640">
    <property type="entry name" value="Cytochrome C biogenesis protein"/>
    <property type="match status" value="1"/>
</dbReference>
<keyword evidence="3 7" id="KW-0479">Metal-binding</keyword>
<dbReference type="InterPro" id="IPR038297">
    <property type="entry name" value="CcmH/CycL/NrfF/Ccl2_sf"/>
</dbReference>
<evidence type="ECO:0000313" key="10">
    <source>
        <dbReference type="Proteomes" id="UP001165263"/>
    </source>
</evidence>
<dbReference type="InterPro" id="IPR051263">
    <property type="entry name" value="C-type_cytochrome_biogenesis"/>
</dbReference>
<evidence type="ECO:0000256" key="5">
    <source>
        <dbReference type="ARBA" id="ARBA00022748"/>
    </source>
</evidence>
<comment type="function">
    <text evidence="7">Possible subunit of a heme lyase.</text>
</comment>
<organism evidence="9 10">
    <name type="scientific">Telluria mixta</name>
    <dbReference type="NCBI Taxonomy" id="34071"/>
    <lineage>
        <taxon>Bacteria</taxon>
        <taxon>Pseudomonadati</taxon>
        <taxon>Pseudomonadota</taxon>
        <taxon>Betaproteobacteria</taxon>
        <taxon>Burkholderiales</taxon>
        <taxon>Oxalobacteraceae</taxon>
        <taxon>Telluria group</taxon>
        <taxon>Telluria</taxon>
    </lineage>
</organism>
<feature type="signal peptide" evidence="7">
    <location>
        <begin position="1"/>
        <end position="19"/>
    </location>
</feature>
<evidence type="ECO:0000259" key="8">
    <source>
        <dbReference type="Pfam" id="PF03918"/>
    </source>
</evidence>